<evidence type="ECO:0000313" key="3">
    <source>
        <dbReference type="Proteomes" id="UP000593892"/>
    </source>
</evidence>
<dbReference type="AlphaFoldDB" id="A0A7S7NMT8"/>
<name>A0A7S7NMT8_PALFE</name>
<dbReference type="EMBL" id="CP063849">
    <property type="protein sequence ID" value="QOY86531.1"/>
    <property type="molecule type" value="Genomic_DNA"/>
</dbReference>
<reference evidence="2 3" key="1">
    <citation type="submission" date="2020-10" db="EMBL/GenBank/DDBJ databases">
        <title>Complete genome sequence of Paludibaculum fermentans P105T, a facultatively anaerobic acidobacterium capable of dissimilatory Fe(III) reduction.</title>
        <authorList>
            <person name="Dedysh S.N."/>
            <person name="Beletsky A.V."/>
            <person name="Kulichevskaya I.S."/>
            <person name="Mardanov A.V."/>
            <person name="Ravin N.V."/>
        </authorList>
    </citation>
    <scope>NUCLEOTIDE SEQUENCE [LARGE SCALE GENOMIC DNA]</scope>
    <source>
        <strain evidence="2 3">P105</strain>
    </source>
</reference>
<sequence>MAQLRSPLLRSLFRFGTGAGIVIGEDSLTVYLARVRPGGARLLDTLRIENFREQPAAEWGSAYNHFLAKHSQQHLSALVVLPRHEVIVRLVHLPGVADQDAAAAIRFQLDTLHPFPEDEVVYDFQRVGAGDGFVVAIAERRFLDFYTALFAEAGLKTAGFTFSGGAVFPSLRLFGAPPAEGFLAVQGLLAGAEAPFELYGESSAYPLFSAELDTPLDRAGALAAAELRLPAETEPRDLMDLLPAWQSAPESMDFSDAGRSRAALPWAASLAAACPRLGTPVNLLPLEQRFISSRAAYIPTILLLVILAGLTGGLLAQNKVMDNKYQAQLTTEIKRLEPTAVKVAALDRKIADESERIRDLDAYRLRTKESLDIVLELTKMLPPPSWILALQIDPKGVVIQGETEQADGLLKKLDASPRFTGSEFSAPLSRTPGGELFRIKANRRGAK</sequence>
<dbReference type="RefSeq" id="WP_194448200.1">
    <property type="nucleotide sequence ID" value="NZ_CP063849.1"/>
</dbReference>
<accession>A0A7S7NMT8</accession>
<dbReference type="InterPro" id="IPR043129">
    <property type="entry name" value="ATPase_NBD"/>
</dbReference>
<protein>
    <recommendedName>
        <fullName evidence="4">Fimbrial assembly family protein</fullName>
    </recommendedName>
</protein>
<keyword evidence="1" id="KW-0812">Transmembrane</keyword>
<dbReference type="PANTHER" id="PTHR40278">
    <property type="entry name" value="DNA UTILIZATION PROTEIN HOFN"/>
    <property type="match status" value="1"/>
</dbReference>
<organism evidence="2 3">
    <name type="scientific">Paludibaculum fermentans</name>
    <dbReference type="NCBI Taxonomy" id="1473598"/>
    <lineage>
        <taxon>Bacteria</taxon>
        <taxon>Pseudomonadati</taxon>
        <taxon>Acidobacteriota</taxon>
        <taxon>Terriglobia</taxon>
        <taxon>Bryobacterales</taxon>
        <taxon>Bryobacteraceae</taxon>
        <taxon>Paludibaculum</taxon>
    </lineage>
</organism>
<proteinExistence type="predicted"/>
<evidence type="ECO:0008006" key="4">
    <source>
        <dbReference type="Google" id="ProtNLM"/>
    </source>
</evidence>
<feature type="transmembrane region" description="Helical" evidence="1">
    <location>
        <begin position="296"/>
        <end position="316"/>
    </location>
</feature>
<evidence type="ECO:0000256" key="1">
    <source>
        <dbReference type="SAM" id="Phobius"/>
    </source>
</evidence>
<keyword evidence="1" id="KW-0472">Membrane</keyword>
<dbReference type="InterPro" id="IPR052534">
    <property type="entry name" value="Extracell_DNA_Util/SecSys_Comp"/>
</dbReference>
<dbReference type="PROSITE" id="PS51300">
    <property type="entry name" value="NIRD"/>
    <property type="match status" value="1"/>
</dbReference>
<keyword evidence="3" id="KW-1185">Reference proteome</keyword>
<dbReference type="KEGG" id="pfer:IRI77_27580"/>
<dbReference type="Proteomes" id="UP000593892">
    <property type="component" value="Chromosome"/>
</dbReference>
<dbReference type="Gene3D" id="3.30.420.380">
    <property type="match status" value="1"/>
</dbReference>
<dbReference type="PANTHER" id="PTHR40278:SF1">
    <property type="entry name" value="DNA UTILIZATION PROTEIN HOFN"/>
    <property type="match status" value="1"/>
</dbReference>
<dbReference type="SUPFAM" id="SSF53067">
    <property type="entry name" value="Actin-like ATPase domain"/>
    <property type="match status" value="1"/>
</dbReference>
<evidence type="ECO:0000313" key="2">
    <source>
        <dbReference type="EMBL" id="QOY86531.1"/>
    </source>
</evidence>
<keyword evidence="1" id="KW-1133">Transmembrane helix</keyword>
<gene>
    <name evidence="2" type="ORF">IRI77_27580</name>
</gene>